<reference evidence="12" key="1">
    <citation type="submission" date="2016-10" db="EMBL/GenBank/DDBJ databases">
        <authorList>
            <person name="Varghese N."/>
            <person name="Submissions S."/>
        </authorList>
    </citation>
    <scope>NUCLEOTIDE SEQUENCE [LARGE SCALE GENOMIC DNA]</scope>
    <source>
        <strain evidence="12">SP</strain>
    </source>
</reference>
<feature type="transmembrane region" description="Helical" evidence="8">
    <location>
        <begin position="201"/>
        <end position="218"/>
    </location>
</feature>
<evidence type="ECO:0000313" key="11">
    <source>
        <dbReference type="EMBL" id="SDZ23855.1"/>
    </source>
</evidence>
<keyword evidence="12" id="KW-1185">Reference proteome</keyword>
<dbReference type="GO" id="GO:0030492">
    <property type="term" value="F:hemoglobin binding"/>
    <property type="evidence" value="ECO:0007669"/>
    <property type="project" value="InterPro"/>
</dbReference>
<keyword evidence="6" id="KW-0572">Peptidoglycan-anchor</keyword>
<dbReference type="Gene3D" id="2.60.40.1850">
    <property type="match status" value="1"/>
</dbReference>
<dbReference type="GO" id="GO:0009274">
    <property type="term" value="C:peptidoglycan-based cell wall"/>
    <property type="evidence" value="ECO:0007669"/>
    <property type="project" value="InterPro"/>
</dbReference>
<evidence type="ECO:0000256" key="9">
    <source>
        <dbReference type="SAM" id="SignalP"/>
    </source>
</evidence>
<keyword evidence="8" id="KW-1133">Transmembrane helix</keyword>
<comment type="subcellular location">
    <subcellularLocation>
        <location evidence="1">Secreted</location>
        <location evidence="1">Cell wall</location>
        <topology evidence="1">Peptidoglycan-anchor</topology>
    </subcellularLocation>
</comment>
<gene>
    <name evidence="11" type="ORF">SAMN05421736_10862</name>
</gene>
<evidence type="ECO:0000256" key="1">
    <source>
        <dbReference type="ARBA" id="ARBA00004168"/>
    </source>
</evidence>
<dbReference type="PROSITE" id="PS50978">
    <property type="entry name" value="NEAT"/>
    <property type="match status" value="1"/>
</dbReference>
<dbReference type="SUPFAM" id="SSF158911">
    <property type="entry name" value="NEAT domain-like"/>
    <property type="match status" value="1"/>
</dbReference>
<dbReference type="EMBL" id="FNPI01000008">
    <property type="protein sequence ID" value="SDZ23855.1"/>
    <property type="molecule type" value="Genomic_DNA"/>
</dbReference>
<name>A0A1H3REV0_9BACI</name>
<evidence type="ECO:0000256" key="3">
    <source>
        <dbReference type="ARBA" id="ARBA00022525"/>
    </source>
</evidence>
<dbReference type="SMART" id="SM00725">
    <property type="entry name" value="NEAT"/>
    <property type="match status" value="1"/>
</dbReference>
<keyword evidence="2" id="KW-0134">Cell wall</keyword>
<keyword evidence="4 9" id="KW-0732">Signal</keyword>
<organism evidence="11 12">
    <name type="scientific">Evansella caseinilytica</name>
    <dbReference type="NCBI Taxonomy" id="1503961"/>
    <lineage>
        <taxon>Bacteria</taxon>
        <taxon>Bacillati</taxon>
        <taxon>Bacillota</taxon>
        <taxon>Bacilli</taxon>
        <taxon>Bacillales</taxon>
        <taxon>Bacillaceae</taxon>
        <taxon>Evansella</taxon>
    </lineage>
</organism>
<dbReference type="PANTHER" id="PTHR37824:SF1">
    <property type="entry name" value="IRON-REGULATED SURFACE DETERMINANT PROTEIN C"/>
    <property type="match status" value="1"/>
</dbReference>
<feature type="region of interest" description="Disordered" evidence="7">
    <location>
        <begin position="149"/>
        <end position="193"/>
    </location>
</feature>
<proteinExistence type="predicted"/>
<dbReference type="InterPro" id="IPR037250">
    <property type="entry name" value="NEAT_dom_sf"/>
</dbReference>
<dbReference type="InterPro" id="IPR050436">
    <property type="entry name" value="IsdA"/>
</dbReference>
<keyword evidence="3" id="KW-0964">Secreted</keyword>
<feature type="compositionally biased region" description="Low complexity" evidence="7">
    <location>
        <begin position="154"/>
        <end position="173"/>
    </location>
</feature>
<accession>A0A1H3REV0</accession>
<sequence>MRFHRFLSVFLLALLLTGAVLPTQTLGATDLADGKYTVQYTVLHASNDSASIANDYWDKPATLIVNNGVITVQMQLNHSDWIKTFQVGGKDVQVVSTNSAADTRVVQFQASDLSSPLVSQIHVVVPDIDYDNHYTIRLSFDMSTLNQVEGGSGNSTSSSTEDSQQSGNNAVSGSSGGSGGSTTGNDSAEVSNPQTSDAENVYLFAALLLISAALLFFSRKWRKAVSI</sequence>
<protein>
    <submittedName>
        <fullName evidence="11">Heme uptake protein IsdC</fullName>
    </submittedName>
</protein>
<keyword evidence="8" id="KW-0812">Transmembrane</keyword>
<dbReference type="NCBIfam" id="TIGR01167">
    <property type="entry name" value="LPXTG_anchor"/>
    <property type="match status" value="1"/>
</dbReference>
<evidence type="ECO:0000259" key="10">
    <source>
        <dbReference type="PROSITE" id="PS50978"/>
    </source>
</evidence>
<dbReference type="NCBIfam" id="TIGR03656">
    <property type="entry name" value="IsdC"/>
    <property type="match status" value="1"/>
</dbReference>
<evidence type="ECO:0000256" key="6">
    <source>
        <dbReference type="ARBA" id="ARBA00023088"/>
    </source>
</evidence>
<dbReference type="GO" id="GO:0015886">
    <property type="term" value="P:heme transport"/>
    <property type="evidence" value="ECO:0007669"/>
    <property type="project" value="InterPro"/>
</dbReference>
<dbReference type="InterPro" id="IPR019909">
    <property type="entry name" value="Haem_uptake_protein_IsdC"/>
</dbReference>
<feature type="domain" description="NEAT" evidence="10">
    <location>
        <begin position="31"/>
        <end position="148"/>
    </location>
</feature>
<dbReference type="InterPro" id="IPR006635">
    <property type="entry name" value="NEAT_dom"/>
</dbReference>
<evidence type="ECO:0000256" key="8">
    <source>
        <dbReference type="SAM" id="Phobius"/>
    </source>
</evidence>
<evidence type="ECO:0000256" key="7">
    <source>
        <dbReference type="SAM" id="MobiDB-lite"/>
    </source>
</evidence>
<keyword evidence="8" id="KW-0472">Membrane</keyword>
<evidence type="ECO:0000256" key="4">
    <source>
        <dbReference type="ARBA" id="ARBA00022729"/>
    </source>
</evidence>
<dbReference type="STRING" id="1503961.SAMN05421736_10862"/>
<evidence type="ECO:0000313" key="12">
    <source>
        <dbReference type="Proteomes" id="UP000198935"/>
    </source>
</evidence>
<evidence type="ECO:0000256" key="2">
    <source>
        <dbReference type="ARBA" id="ARBA00022512"/>
    </source>
</evidence>
<evidence type="ECO:0000256" key="5">
    <source>
        <dbReference type="ARBA" id="ARBA00023004"/>
    </source>
</evidence>
<feature type="signal peptide" evidence="9">
    <location>
        <begin position="1"/>
        <end position="22"/>
    </location>
</feature>
<dbReference type="Pfam" id="PF05031">
    <property type="entry name" value="NEAT"/>
    <property type="match status" value="1"/>
</dbReference>
<dbReference type="CDD" id="cd06920">
    <property type="entry name" value="NEAT"/>
    <property type="match status" value="1"/>
</dbReference>
<dbReference type="Proteomes" id="UP000198935">
    <property type="component" value="Unassembled WGS sequence"/>
</dbReference>
<dbReference type="AlphaFoldDB" id="A0A1H3REV0"/>
<dbReference type="OrthoDB" id="2413751at2"/>
<feature type="chain" id="PRO_5038555832" evidence="9">
    <location>
        <begin position="23"/>
        <end position="227"/>
    </location>
</feature>
<keyword evidence="5" id="KW-0408">Iron</keyword>
<dbReference type="PANTHER" id="PTHR37824">
    <property type="entry name" value="IRON-REGULATED SURFACE DETERMINANT PROTEIN C"/>
    <property type="match status" value="1"/>
</dbReference>